<accession>A0A133NU89</accession>
<dbReference type="Proteomes" id="UP000070401">
    <property type="component" value="Unassembled WGS sequence"/>
</dbReference>
<name>A0A133NU89_FUSNU</name>
<evidence type="ECO:0000313" key="1">
    <source>
        <dbReference type="EMBL" id="KXA19839.1"/>
    </source>
</evidence>
<gene>
    <name evidence="1" type="ORF">HMPREF3221_01353</name>
</gene>
<organism evidence="1 2">
    <name type="scientific">Fusobacterium nucleatum</name>
    <dbReference type="NCBI Taxonomy" id="851"/>
    <lineage>
        <taxon>Bacteria</taxon>
        <taxon>Fusobacteriati</taxon>
        <taxon>Fusobacteriota</taxon>
        <taxon>Fusobacteriia</taxon>
        <taxon>Fusobacteriales</taxon>
        <taxon>Fusobacteriaceae</taxon>
        <taxon>Fusobacterium</taxon>
    </lineage>
</organism>
<dbReference type="PATRIC" id="fig|851.8.peg.1360"/>
<keyword evidence="2" id="KW-1185">Reference proteome</keyword>
<proteinExistence type="predicted"/>
<sequence length="46" mass="5324">MPAISVSRAPKCSFNINGRRSSLSKIKKIWNVIHILYIQKKKGRKK</sequence>
<dbReference type="EMBL" id="LRPY01000135">
    <property type="protein sequence ID" value="KXA19839.1"/>
    <property type="molecule type" value="Genomic_DNA"/>
</dbReference>
<evidence type="ECO:0000313" key="2">
    <source>
        <dbReference type="Proteomes" id="UP000070401"/>
    </source>
</evidence>
<dbReference type="AlphaFoldDB" id="A0A133NU89"/>
<protein>
    <submittedName>
        <fullName evidence="1">Uncharacterized protein</fullName>
    </submittedName>
</protein>
<reference evidence="2" key="1">
    <citation type="submission" date="2016-01" db="EMBL/GenBank/DDBJ databases">
        <authorList>
            <person name="Mitreva M."/>
            <person name="Pepin K.H."/>
            <person name="Mihindukulasuriya K.A."/>
            <person name="Fulton R."/>
            <person name="Fronick C."/>
            <person name="O'Laughlin M."/>
            <person name="Miner T."/>
            <person name="Herter B."/>
            <person name="Rosa B.A."/>
            <person name="Cordes M."/>
            <person name="Tomlinson C."/>
            <person name="Wollam A."/>
            <person name="Palsikar V.B."/>
            <person name="Mardis E.R."/>
            <person name="Wilson R.K."/>
        </authorList>
    </citation>
    <scope>NUCLEOTIDE SEQUENCE [LARGE SCALE GENOMIC DNA]</scope>
    <source>
        <strain evidence="2">MJR7757B</strain>
    </source>
</reference>
<comment type="caution">
    <text evidence="1">The sequence shown here is derived from an EMBL/GenBank/DDBJ whole genome shotgun (WGS) entry which is preliminary data.</text>
</comment>